<dbReference type="PROSITE" id="PS00678">
    <property type="entry name" value="WD_REPEATS_1"/>
    <property type="match status" value="2"/>
</dbReference>
<feature type="compositionally biased region" description="Pro residues" evidence="4">
    <location>
        <begin position="818"/>
        <end position="836"/>
    </location>
</feature>
<dbReference type="EMBL" id="HBFC01004851">
    <property type="protein sequence ID" value="CAD8699981.1"/>
    <property type="molecule type" value="Transcribed_RNA"/>
</dbReference>
<protein>
    <recommendedName>
        <fullName evidence="7">F-box domain-containing protein</fullName>
    </recommendedName>
</protein>
<proteinExistence type="predicted"/>
<dbReference type="PANTHER" id="PTHR22847:SF637">
    <property type="entry name" value="WD REPEAT DOMAIN 5B"/>
    <property type="match status" value="1"/>
</dbReference>
<feature type="region of interest" description="Disordered" evidence="4">
    <location>
        <begin position="792"/>
        <end position="836"/>
    </location>
</feature>
<dbReference type="Gene3D" id="2.130.10.10">
    <property type="entry name" value="YVTN repeat-like/Quinoprotein amine dehydrogenase"/>
    <property type="match status" value="2"/>
</dbReference>
<feature type="chain" id="PRO_5031395724" description="F-box domain-containing protein" evidence="5">
    <location>
        <begin position="22"/>
        <end position="836"/>
    </location>
</feature>
<keyword evidence="5" id="KW-0732">Signal</keyword>
<dbReference type="SMART" id="SM00320">
    <property type="entry name" value="WD40"/>
    <property type="match status" value="4"/>
</dbReference>
<dbReference type="GO" id="GO:1990234">
    <property type="term" value="C:transferase complex"/>
    <property type="evidence" value="ECO:0007669"/>
    <property type="project" value="UniProtKB-ARBA"/>
</dbReference>
<evidence type="ECO:0000256" key="2">
    <source>
        <dbReference type="ARBA" id="ARBA00022737"/>
    </source>
</evidence>
<feature type="region of interest" description="Disordered" evidence="4">
    <location>
        <begin position="324"/>
        <end position="375"/>
    </location>
</feature>
<dbReference type="PROSITE" id="PS50082">
    <property type="entry name" value="WD_REPEATS_2"/>
    <property type="match status" value="2"/>
</dbReference>
<dbReference type="SUPFAM" id="SSF81383">
    <property type="entry name" value="F-box domain"/>
    <property type="match status" value="1"/>
</dbReference>
<evidence type="ECO:0008006" key="7">
    <source>
        <dbReference type="Google" id="ProtNLM"/>
    </source>
</evidence>
<dbReference type="InterPro" id="IPR036047">
    <property type="entry name" value="F-box-like_dom_sf"/>
</dbReference>
<dbReference type="InterPro" id="IPR011047">
    <property type="entry name" value="Quinoprotein_ADH-like_sf"/>
</dbReference>
<evidence type="ECO:0000256" key="3">
    <source>
        <dbReference type="PROSITE-ProRule" id="PRU00221"/>
    </source>
</evidence>
<feature type="compositionally biased region" description="Basic and acidic residues" evidence="4">
    <location>
        <begin position="324"/>
        <end position="343"/>
    </location>
</feature>
<dbReference type="Pfam" id="PF00400">
    <property type="entry name" value="WD40"/>
    <property type="match status" value="2"/>
</dbReference>
<feature type="region of interest" description="Disordered" evidence="4">
    <location>
        <begin position="35"/>
        <end position="62"/>
    </location>
</feature>
<reference evidence="6" key="1">
    <citation type="submission" date="2021-01" db="EMBL/GenBank/DDBJ databases">
        <authorList>
            <person name="Corre E."/>
            <person name="Pelletier E."/>
            <person name="Niang G."/>
            <person name="Scheremetjew M."/>
            <person name="Finn R."/>
            <person name="Kale V."/>
            <person name="Holt S."/>
            <person name="Cochrane G."/>
            <person name="Meng A."/>
            <person name="Brown T."/>
            <person name="Cohen L."/>
        </authorList>
    </citation>
    <scope>NUCLEOTIDE SEQUENCE</scope>
    <source>
        <strain evidence="6">SL-175</strain>
    </source>
</reference>
<dbReference type="AlphaFoldDB" id="A0A7S0SA47"/>
<feature type="compositionally biased region" description="Acidic residues" evidence="4">
    <location>
        <begin position="344"/>
        <end position="354"/>
    </location>
</feature>
<evidence type="ECO:0000256" key="1">
    <source>
        <dbReference type="ARBA" id="ARBA00022574"/>
    </source>
</evidence>
<evidence type="ECO:0000256" key="5">
    <source>
        <dbReference type="SAM" id="SignalP"/>
    </source>
</evidence>
<dbReference type="InterPro" id="IPR019775">
    <property type="entry name" value="WD40_repeat_CS"/>
</dbReference>
<keyword evidence="2" id="KW-0677">Repeat</keyword>
<dbReference type="InterPro" id="IPR001680">
    <property type="entry name" value="WD40_rpt"/>
</dbReference>
<evidence type="ECO:0000256" key="4">
    <source>
        <dbReference type="SAM" id="MobiDB-lite"/>
    </source>
</evidence>
<feature type="signal peptide" evidence="5">
    <location>
        <begin position="1"/>
        <end position="21"/>
    </location>
</feature>
<dbReference type="PANTHER" id="PTHR22847">
    <property type="entry name" value="WD40 REPEAT PROTEIN"/>
    <property type="match status" value="1"/>
</dbReference>
<keyword evidence="1 3" id="KW-0853">WD repeat</keyword>
<dbReference type="InterPro" id="IPR015943">
    <property type="entry name" value="WD40/YVTN_repeat-like_dom_sf"/>
</dbReference>
<feature type="repeat" description="WD" evidence="3">
    <location>
        <begin position="564"/>
        <end position="613"/>
    </location>
</feature>
<dbReference type="PROSITE" id="PS50294">
    <property type="entry name" value="WD_REPEATS_REGION"/>
    <property type="match status" value="2"/>
</dbReference>
<dbReference type="Gene3D" id="1.20.1280.50">
    <property type="match status" value="1"/>
</dbReference>
<name>A0A7S0SA47_9CHLO</name>
<gene>
    <name evidence="6" type="ORF">MANT1106_LOCUS2663</name>
</gene>
<evidence type="ECO:0000313" key="6">
    <source>
        <dbReference type="EMBL" id="CAD8699981.1"/>
    </source>
</evidence>
<feature type="compositionally biased region" description="Acidic residues" evidence="4">
    <location>
        <begin position="49"/>
        <end position="59"/>
    </location>
</feature>
<dbReference type="SUPFAM" id="SSF50998">
    <property type="entry name" value="Quinoprotein alcohol dehydrogenase-like"/>
    <property type="match status" value="1"/>
</dbReference>
<organism evidence="6">
    <name type="scientific">Mantoniella antarctica</name>
    <dbReference type="NCBI Taxonomy" id="81844"/>
    <lineage>
        <taxon>Eukaryota</taxon>
        <taxon>Viridiplantae</taxon>
        <taxon>Chlorophyta</taxon>
        <taxon>Mamiellophyceae</taxon>
        <taxon>Mamiellales</taxon>
        <taxon>Mamiellaceae</taxon>
        <taxon>Mantoniella</taxon>
    </lineage>
</organism>
<sequence length="836" mass="87547">MVLGGSLLRLLATFFVPKLEAARAQLQLAALRLRQHSRPPRRGSGPSEGEGEGEGDGGGEGEYRVSVFHRHHALPLQSPVLPGRDGEDVNMAHRGGNADSAMGGALTLVQDVTAAANASSASSTRSASAGDGIDRDIPWGDLPEECVERILLGAGFRSALSATAACQGWKRVATSQNFWRKMFVVHFGRRETSVESARMRRRINAATARLAASNSTVGLCKAGTADDTAGITSAAAAAVVVVAAWDWRGAFKEAVCTEWRWMGGRCMRTNDWVGHSDRVVRVALYNGRAITAALDGSVRIWDVKSGENIAVFRRRKFEFSSSDIERQRGRRRDAGSDSYRRDDSGEETDGDAETDSGVGNDIGQAAGPTGDEVSGREAVGGVEAISDDAINGVEVVSSGEEDHHNPDDAEVMPVLCLAVDDTGLAVAGMSDGTVTVYDVAVGQRLHCSRVGTEPVVSVAVGAGWLVAGLSNGGVEVRAARDGSRFLRLKSASRTFHFPRSPSSTRVLEAAEAPQHADIVRCLEIDARSGLAAAASGMYVAVWALGRDDNISIAAASSSPRHVWLKGHTEPVRALCFAALSPVHHNISTTALVTGGDDATIRVWDAQSGRCLRELEGPPGTTEAEHAGQVPVGWTYRPPPGITCVSVWANQVVEGRDDGSVLVWTGVFEGLEEDAEAAAAAAAAAARIATRDLHGGSARELHCPSRSPASSATPAAASSNSSCAAVSAPPSFSSASRRSSRHRSTLAPALEIFFTIERRAACVDIAASRAFSSASARATWLASDPLACATASSSTARRRSNSPLCVRASARSRATLSTPPAPTPAPPLAVDTPAPPA</sequence>
<accession>A0A7S0SA47</accession>
<feature type="repeat" description="WD" evidence="3">
    <location>
        <begin position="272"/>
        <end position="311"/>
    </location>
</feature>